<dbReference type="RefSeq" id="WP_159661042.1">
    <property type="nucleotide sequence ID" value="NZ_AQPF01000023.1"/>
</dbReference>
<keyword evidence="2" id="KW-1185">Reference proteome</keyword>
<evidence type="ECO:0008006" key="3">
    <source>
        <dbReference type="Google" id="ProtNLM"/>
    </source>
</evidence>
<dbReference type="Proteomes" id="UP000771797">
    <property type="component" value="Unassembled WGS sequence"/>
</dbReference>
<evidence type="ECO:0000313" key="1">
    <source>
        <dbReference type="EMBL" id="KAF0804936.1"/>
    </source>
</evidence>
<accession>A0ABQ6Y6N9</accession>
<evidence type="ECO:0000313" key="2">
    <source>
        <dbReference type="Proteomes" id="UP000771797"/>
    </source>
</evidence>
<proteinExistence type="predicted"/>
<gene>
    <name evidence="1" type="ORF">A6D6_02700</name>
</gene>
<dbReference type="InterPro" id="IPR014974">
    <property type="entry name" value="DUF1833"/>
</dbReference>
<comment type="caution">
    <text evidence="1">The sequence shown here is derived from an EMBL/GenBank/DDBJ whole genome shotgun (WGS) entry which is preliminary data.</text>
</comment>
<sequence>MPSPILSTVYASAPAGQVIIYTLDIRVAGMDPILICNGFEDVTATLETSEEVTFEAGNLSVALPKRDDSGQQTLRFGLWNVNGRAQEVVSAALESGEEVPILYREFLASDLSVPAAGPVQFVMLGGQFEGLELQTEGGYYDILNQAYPRERYTQLNAPGIRYL</sequence>
<name>A0ABQ6Y6N9_9GAMM</name>
<dbReference type="EMBL" id="AQPF01000023">
    <property type="protein sequence ID" value="KAF0804936.1"/>
    <property type="molecule type" value="Genomic_DNA"/>
</dbReference>
<reference evidence="1 2" key="1">
    <citation type="submission" date="2012-09" db="EMBL/GenBank/DDBJ databases">
        <title>Genome Sequence of alkane-degrading Bacterium Alcanivorax sp. 6-D-6.</title>
        <authorList>
            <person name="Lai Q."/>
            <person name="Shao Z."/>
        </authorList>
    </citation>
    <scope>NUCLEOTIDE SEQUENCE [LARGE SCALE GENOMIC DNA]</scope>
    <source>
        <strain evidence="1 2">6-D-6</strain>
    </source>
</reference>
<organism evidence="1 2">
    <name type="scientific">Alcanivorax xiamenensis</name>
    <dbReference type="NCBI Taxonomy" id="1177156"/>
    <lineage>
        <taxon>Bacteria</taxon>
        <taxon>Pseudomonadati</taxon>
        <taxon>Pseudomonadota</taxon>
        <taxon>Gammaproteobacteria</taxon>
        <taxon>Oceanospirillales</taxon>
        <taxon>Alcanivoracaceae</taxon>
        <taxon>Alcanivorax</taxon>
    </lineage>
</organism>
<dbReference type="Pfam" id="PF08875">
    <property type="entry name" value="DUF1833"/>
    <property type="match status" value="1"/>
</dbReference>
<protein>
    <recommendedName>
        <fullName evidence="3">DUF1833 domain-containing protein</fullName>
    </recommendedName>
</protein>